<keyword evidence="6 7" id="KW-0472">Membrane</keyword>
<proteinExistence type="inferred from homology"/>
<dbReference type="EMBL" id="DRLI01000034">
    <property type="protein sequence ID" value="HHM01509.1"/>
    <property type="molecule type" value="Genomic_DNA"/>
</dbReference>
<evidence type="ECO:0000256" key="2">
    <source>
        <dbReference type="ARBA" id="ARBA00006679"/>
    </source>
</evidence>
<evidence type="ECO:0000256" key="4">
    <source>
        <dbReference type="ARBA" id="ARBA00022692"/>
    </source>
</evidence>
<dbReference type="Pfam" id="PF07681">
    <property type="entry name" value="DoxX"/>
    <property type="match status" value="1"/>
</dbReference>
<evidence type="ECO:0000256" key="3">
    <source>
        <dbReference type="ARBA" id="ARBA00022475"/>
    </source>
</evidence>
<comment type="similarity">
    <text evidence="2">Belongs to the DoxX family.</text>
</comment>
<evidence type="ECO:0000256" key="1">
    <source>
        <dbReference type="ARBA" id="ARBA00004651"/>
    </source>
</evidence>
<sequence length="134" mass="14463">SLGIPLPWINAVLATATETAGFVLIFLGLGTRLIAVPMIGVMVVAILTVHLDGGWLAIASSEAPEIAERLGAAREILKEYGNYQWLTEKGSFVILQNGMEFPVTYIVMLLSLIVTGPGRISLDYFIGKKMGLEE</sequence>
<dbReference type="GO" id="GO:0005886">
    <property type="term" value="C:plasma membrane"/>
    <property type="evidence" value="ECO:0007669"/>
    <property type="project" value="UniProtKB-SubCell"/>
</dbReference>
<gene>
    <name evidence="8" type="ORF">ENJ15_00740</name>
</gene>
<feature type="transmembrane region" description="Helical" evidence="7">
    <location>
        <begin position="103"/>
        <end position="122"/>
    </location>
</feature>
<feature type="non-terminal residue" evidence="8">
    <location>
        <position position="1"/>
    </location>
</feature>
<organism evidence="8">
    <name type="scientific">Caldithrix abyssi</name>
    <dbReference type="NCBI Taxonomy" id="187145"/>
    <lineage>
        <taxon>Bacteria</taxon>
        <taxon>Pseudomonadati</taxon>
        <taxon>Calditrichota</taxon>
        <taxon>Calditrichia</taxon>
        <taxon>Calditrichales</taxon>
        <taxon>Calditrichaceae</taxon>
        <taxon>Caldithrix</taxon>
    </lineage>
</organism>
<dbReference type="InterPro" id="IPR032808">
    <property type="entry name" value="DoxX"/>
</dbReference>
<dbReference type="PANTHER" id="PTHR33452:SF19">
    <property type="entry name" value="DOXX FAMILY PROTEIN"/>
    <property type="match status" value="1"/>
</dbReference>
<comment type="caution">
    <text evidence="8">The sequence shown here is derived from an EMBL/GenBank/DDBJ whole genome shotgun (WGS) entry which is preliminary data.</text>
</comment>
<keyword evidence="5 7" id="KW-1133">Transmembrane helix</keyword>
<protein>
    <submittedName>
        <fullName evidence="8">DoxX family protein</fullName>
    </submittedName>
</protein>
<reference evidence="8" key="1">
    <citation type="journal article" date="2020" name="mSystems">
        <title>Genome- and Community-Level Interaction Insights into Carbon Utilization and Element Cycling Functions of Hydrothermarchaeota in Hydrothermal Sediment.</title>
        <authorList>
            <person name="Zhou Z."/>
            <person name="Liu Y."/>
            <person name="Xu W."/>
            <person name="Pan J."/>
            <person name="Luo Z.H."/>
            <person name="Li M."/>
        </authorList>
    </citation>
    <scope>NUCLEOTIDE SEQUENCE [LARGE SCALE GENOMIC DNA]</scope>
    <source>
        <strain evidence="8">HyVt-460</strain>
    </source>
</reference>
<name>A0A7V5VEJ5_CALAY</name>
<keyword evidence="3" id="KW-1003">Cell membrane</keyword>
<dbReference type="PANTHER" id="PTHR33452">
    <property type="entry name" value="OXIDOREDUCTASE CATD-RELATED"/>
    <property type="match status" value="1"/>
</dbReference>
<keyword evidence="4 7" id="KW-0812">Transmembrane</keyword>
<feature type="transmembrane region" description="Helical" evidence="7">
    <location>
        <begin position="6"/>
        <end position="26"/>
    </location>
</feature>
<comment type="subcellular location">
    <subcellularLocation>
        <location evidence="1">Cell membrane</location>
        <topology evidence="1">Multi-pass membrane protein</topology>
    </subcellularLocation>
</comment>
<dbReference type="Proteomes" id="UP000885771">
    <property type="component" value="Unassembled WGS sequence"/>
</dbReference>
<evidence type="ECO:0000256" key="6">
    <source>
        <dbReference type="ARBA" id="ARBA00023136"/>
    </source>
</evidence>
<evidence type="ECO:0000313" key="8">
    <source>
        <dbReference type="EMBL" id="HHM01509.1"/>
    </source>
</evidence>
<feature type="transmembrane region" description="Helical" evidence="7">
    <location>
        <begin position="33"/>
        <end position="51"/>
    </location>
</feature>
<evidence type="ECO:0000256" key="7">
    <source>
        <dbReference type="SAM" id="Phobius"/>
    </source>
</evidence>
<dbReference type="AlphaFoldDB" id="A0A7V5VEJ5"/>
<dbReference type="InterPro" id="IPR051907">
    <property type="entry name" value="DoxX-like_oxidoreductase"/>
</dbReference>
<accession>A0A7V5VEJ5</accession>
<evidence type="ECO:0000256" key="5">
    <source>
        <dbReference type="ARBA" id="ARBA00022989"/>
    </source>
</evidence>